<dbReference type="GO" id="GO:0006412">
    <property type="term" value="P:translation"/>
    <property type="evidence" value="ECO:0007669"/>
    <property type="project" value="UniProtKB-UniRule"/>
</dbReference>
<comment type="caution">
    <text evidence="9">The sequence shown here is derived from an EMBL/GenBank/DDBJ whole genome shotgun (WGS) entry which is preliminary data.</text>
</comment>
<dbReference type="Proteomes" id="UP000713222">
    <property type="component" value="Unassembled WGS sequence"/>
</dbReference>
<dbReference type="InterPro" id="IPR034704">
    <property type="entry name" value="Ribosomal_bL28/bL31-like_sf"/>
</dbReference>
<evidence type="ECO:0000256" key="4">
    <source>
        <dbReference type="ARBA" id="ARBA00035174"/>
    </source>
</evidence>
<evidence type="ECO:0000313" key="7">
    <source>
        <dbReference type="EMBL" id="NBN87811.1"/>
    </source>
</evidence>
<evidence type="ECO:0000256" key="5">
    <source>
        <dbReference type="HAMAP-Rule" id="MF_00373"/>
    </source>
</evidence>
<keyword evidence="3 5" id="KW-0687">Ribonucleoprotein</keyword>
<dbReference type="Gene3D" id="2.30.170.40">
    <property type="entry name" value="Ribosomal protein L28/L24"/>
    <property type="match status" value="1"/>
</dbReference>
<dbReference type="Pfam" id="PF00830">
    <property type="entry name" value="Ribosomal_L28"/>
    <property type="match status" value="1"/>
</dbReference>
<dbReference type="InterPro" id="IPR001383">
    <property type="entry name" value="Ribosomal_bL28_bact-type"/>
</dbReference>
<evidence type="ECO:0000256" key="2">
    <source>
        <dbReference type="ARBA" id="ARBA00022980"/>
    </source>
</evidence>
<evidence type="ECO:0000256" key="6">
    <source>
        <dbReference type="SAM" id="MobiDB-lite"/>
    </source>
</evidence>
<dbReference type="EMBL" id="RGGN01000014">
    <property type="protein sequence ID" value="NCU62625.1"/>
    <property type="molecule type" value="Genomic_DNA"/>
</dbReference>
<dbReference type="InterPro" id="IPR026569">
    <property type="entry name" value="Ribosomal_bL28"/>
</dbReference>
<organism evidence="9 10">
    <name type="scientific">Candidatus Fonsibacter lacus</name>
    <dbReference type="NCBI Taxonomy" id="2576439"/>
    <lineage>
        <taxon>Bacteria</taxon>
        <taxon>Pseudomonadati</taxon>
        <taxon>Pseudomonadota</taxon>
        <taxon>Alphaproteobacteria</taxon>
        <taxon>Candidatus Pelagibacterales</taxon>
        <taxon>Candidatus Pelagibacterales incertae sedis</taxon>
        <taxon>Candidatus Fonsibacter</taxon>
    </lineage>
</organism>
<evidence type="ECO:0000313" key="10">
    <source>
        <dbReference type="Proteomes" id="UP000572953"/>
    </source>
</evidence>
<accession>A0A845SDI5</accession>
<dbReference type="GO" id="GO:0003735">
    <property type="term" value="F:structural constituent of ribosome"/>
    <property type="evidence" value="ECO:0007669"/>
    <property type="project" value="InterPro"/>
</dbReference>
<keyword evidence="2 5" id="KW-0689">Ribosomal protein</keyword>
<evidence type="ECO:0000256" key="1">
    <source>
        <dbReference type="ARBA" id="ARBA00008760"/>
    </source>
</evidence>
<evidence type="ECO:0000256" key="3">
    <source>
        <dbReference type="ARBA" id="ARBA00023274"/>
    </source>
</evidence>
<dbReference type="NCBIfam" id="TIGR00009">
    <property type="entry name" value="L28"/>
    <property type="match status" value="1"/>
</dbReference>
<protein>
    <recommendedName>
        <fullName evidence="4 5">Large ribosomal subunit protein bL28</fullName>
    </recommendedName>
</protein>
<gene>
    <name evidence="5" type="primary">rpmB</name>
    <name evidence="7" type="ORF">EBV32_01805</name>
    <name evidence="9" type="ORF">EBV78_00790</name>
    <name evidence="8" type="ORF">EBX74_00885</name>
</gene>
<proteinExistence type="inferred from homology"/>
<comment type="similarity">
    <text evidence="1 5">Belongs to the bacterial ribosomal protein bL28 family.</text>
</comment>
<dbReference type="EMBL" id="RGET01000015">
    <property type="protein sequence ID" value="NBN87811.1"/>
    <property type="molecule type" value="Genomic_DNA"/>
</dbReference>
<dbReference type="Proteomes" id="UP000572953">
    <property type="component" value="Unassembled WGS sequence"/>
</dbReference>
<dbReference type="GO" id="GO:0022625">
    <property type="term" value="C:cytosolic large ribosomal subunit"/>
    <property type="evidence" value="ECO:0007669"/>
    <property type="project" value="TreeGrafter"/>
</dbReference>
<evidence type="ECO:0000313" key="9">
    <source>
        <dbReference type="EMBL" id="NCU62625.1"/>
    </source>
</evidence>
<evidence type="ECO:0000313" key="8">
    <source>
        <dbReference type="EMBL" id="NCU52855.1"/>
    </source>
</evidence>
<dbReference type="AlphaFoldDB" id="A0A845SDI5"/>
<sequence>MSKLCELTGKRPQTGHNVSHANNKTKRRFFPNLKKVSFKSEKLNRDIRIKICTRAIKAVDFRGGIDEFLLRAKNKNLSPRVKKIRKLLLTIVPQVKKPKKEIKAKKETKAKVN</sequence>
<dbReference type="EMBL" id="RGOB01000011">
    <property type="protein sequence ID" value="NCU52855.1"/>
    <property type="molecule type" value="Genomic_DNA"/>
</dbReference>
<dbReference type="PANTHER" id="PTHR13528:SF2">
    <property type="entry name" value="LARGE RIBOSOMAL SUBUNIT PROTEIN BL28M"/>
    <property type="match status" value="1"/>
</dbReference>
<dbReference type="SUPFAM" id="SSF143800">
    <property type="entry name" value="L28p-like"/>
    <property type="match status" value="1"/>
</dbReference>
<dbReference type="HAMAP" id="MF_00373">
    <property type="entry name" value="Ribosomal_bL28"/>
    <property type="match status" value="1"/>
</dbReference>
<dbReference type="InterPro" id="IPR037147">
    <property type="entry name" value="Ribosomal_bL28_sf"/>
</dbReference>
<reference evidence="9 10" key="1">
    <citation type="submission" date="2018-10" db="EMBL/GenBank/DDBJ databases">
        <title>Iterative Subtractive Binning of Freshwater Chronoseries Metagenomes Recovers Nearly Complete Genomes from over Four Hundred Novel Species.</title>
        <authorList>
            <person name="Rodriguez-R L.M."/>
            <person name="Tsementzi D."/>
            <person name="Luo C."/>
            <person name="Konstantinidis K.T."/>
        </authorList>
    </citation>
    <scope>NUCLEOTIDE SEQUENCE [LARGE SCALE GENOMIC DNA]</scope>
    <source>
        <strain evidence="9">WB7_2B_003</strain>
        <strain evidence="7">WB7_6_001</strain>
        <strain evidence="8">WB8_2A_004</strain>
    </source>
</reference>
<feature type="region of interest" description="Disordered" evidence="6">
    <location>
        <begin position="1"/>
        <end position="23"/>
    </location>
</feature>
<dbReference type="Proteomes" id="UP000747791">
    <property type="component" value="Unassembled WGS sequence"/>
</dbReference>
<dbReference type="PANTHER" id="PTHR13528">
    <property type="entry name" value="39S RIBOSOMAL PROTEIN L28, MITOCHONDRIAL"/>
    <property type="match status" value="1"/>
</dbReference>
<name>A0A845SDI5_9PROT</name>